<dbReference type="AlphaFoldDB" id="A0A1W6NYK6"/>
<dbReference type="EMBL" id="CP019937">
    <property type="protein sequence ID" value="ARO14328.1"/>
    <property type="molecule type" value="Genomic_DNA"/>
</dbReference>
<organism evidence="1 2">
    <name type="scientific">Ketogulonicigenium robustum</name>
    <dbReference type="NCBI Taxonomy" id="92947"/>
    <lineage>
        <taxon>Bacteria</taxon>
        <taxon>Pseudomonadati</taxon>
        <taxon>Pseudomonadota</taxon>
        <taxon>Alphaproteobacteria</taxon>
        <taxon>Rhodobacterales</taxon>
        <taxon>Roseobacteraceae</taxon>
        <taxon>Ketogulonicigenium</taxon>
    </lineage>
</organism>
<evidence type="ECO:0000313" key="1">
    <source>
        <dbReference type="EMBL" id="ARO14328.1"/>
    </source>
</evidence>
<sequence length="88" mass="9007">MLLGAGGLNGAGVLGASPACNAQLDQGVGYRTSRERGEIVIRKADFLTVDDALGGPEATEFHVKRGEIVSIGPHLAMPPAPRKSTPAA</sequence>
<proteinExistence type="predicted"/>
<name>A0A1W6NYK6_9RHOB</name>
<gene>
    <name evidence="1" type="ORF">BVG79_00978</name>
</gene>
<keyword evidence="2" id="KW-1185">Reference proteome</keyword>
<dbReference type="KEGG" id="kro:BVG79_00978"/>
<dbReference type="Proteomes" id="UP000242447">
    <property type="component" value="Chromosome"/>
</dbReference>
<evidence type="ECO:0000313" key="2">
    <source>
        <dbReference type="Proteomes" id="UP000242447"/>
    </source>
</evidence>
<protein>
    <submittedName>
        <fullName evidence="1">Uncharacterized protein</fullName>
    </submittedName>
</protein>
<reference evidence="1 2" key="1">
    <citation type="submission" date="2017-02" db="EMBL/GenBank/DDBJ databases">
        <title>Ketogulonicigenium robustum SPU B003 Genome sequencing and assembly.</title>
        <authorList>
            <person name="Li Y."/>
            <person name="Liu L."/>
            <person name="Wang C."/>
            <person name="Zhang M."/>
            <person name="Zhang T."/>
            <person name="Zhang Y."/>
        </authorList>
    </citation>
    <scope>NUCLEOTIDE SEQUENCE [LARGE SCALE GENOMIC DNA]</scope>
    <source>
        <strain evidence="1 2">SPU_B003</strain>
    </source>
</reference>
<accession>A0A1W6NYK6</accession>